<dbReference type="UniPathway" id="UPA00031">
    <property type="reaction ID" value="UER00012"/>
</dbReference>
<dbReference type="PANTHER" id="PTHR43643:SF3">
    <property type="entry name" value="HISTIDINOL-PHOSPHATE AMINOTRANSFERASE"/>
    <property type="match status" value="1"/>
</dbReference>
<sequence>MSDQPSIRPQPGIMDIALYVSGAARIEGRENVVKLSSNENPYGPSDKARDAVVRAAHQLHRYPNTDHSSLRTAIAEVHGLDRDRIICGAGSDEVLQFATQCFAGPGDEVIMTEHGFSMYPILAQAAGAFPVSVPEDNRRVDVDAILDAVSARTRIVFLTNPGNPTGTMLPDTEIRRLAAALPADVLLVHDGAYTEFAADAFSEDFALADSYSNVLATRTFSKIYGLGGLRIGWGYAQRPIIDVMNRVRQPFNLSGVQLAAAEAAMRDQAHVARCRADNARWRAWLRQALNDMGIGCDESHANFVLARFADESTANACDEALKAEGLIVRRVAGYGLPNCLRITIGDEPSCRRVAHVIGQFMAERDHQ</sequence>
<keyword evidence="9" id="KW-0028">Amino-acid biosynthesis</keyword>
<feature type="modified residue" description="N6-(pyridoxal phosphate)lysine" evidence="9">
    <location>
        <position position="222"/>
    </location>
</feature>
<evidence type="ECO:0000256" key="5">
    <source>
        <dbReference type="ARBA" id="ARBA00022576"/>
    </source>
</evidence>
<comment type="cofactor">
    <cofactor evidence="1 9">
        <name>pyridoxal 5'-phosphate</name>
        <dbReference type="ChEBI" id="CHEBI:597326"/>
    </cofactor>
</comment>
<dbReference type="InterPro" id="IPR005861">
    <property type="entry name" value="HisP_aminotrans"/>
</dbReference>
<evidence type="ECO:0000313" key="12">
    <source>
        <dbReference type="Proteomes" id="UP000315344"/>
    </source>
</evidence>
<evidence type="ECO:0000256" key="6">
    <source>
        <dbReference type="ARBA" id="ARBA00022679"/>
    </source>
</evidence>
<accession>A0A533IAF0</accession>
<evidence type="ECO:0000256" key="1">
    <source>
        <dbReference type="ARBA" id="ARBA00001933"/>
    </source>
</evidence>
<dbReference type="GO" id="GO:0030170">
    <property type="term" value="F:pyridoxal phosphate binding"/>
    <property type="evidence" value="ECO:0007669"/>
    <property type="project" value="InterPro"/>
</dbReference>
<comment type="similarity">
    <text evidence="3 9">Belongs to the class-II pyridoxal-phosphate-dependent aminotransferase family. Histidinol-phosphate aminotransferase subfamily.</text>
</comment>
<dbReference type="Gene3D" id="3.90.1150.10">
    <property type="entry name" value="Aspartate Aminotransferase, domain 1"/>
    <property type="match status" value="1"/>
</dbReference>
<dbReference type="Gene3D" id="3.40.640.10">
    <property type="entry name" value="Type I PLP-dependent aspartate aminotransferase-like (Major domain)"/>
    <property type="match status" value="1"/>
</dbReference>
<keyword evidence="7 9" id="KW-0663">Pyridoxal phosphate</keyword>
<comment type="catalytic activity">
    <reaction evidence="8 9">
        <text>L-histidinol phosphate + 2-oxoglutarate = 3-(imidazol-4-yl)-2-oxopropyl phosphate + L-glutamate</text>
        <dbReference type="Rhea" id="RHEA:23744"/>
        <dbReference type="ChEBI" id="CHEBI:16810"/>
        <dbReference type="ChEBI" id="CHEBI:29985"/>
        <dbReference type="ChEBI" id="CHEBI:57766"/>
        <dbReference type="ChEBI" id="CHEBI:57980"/>
        <dbReference type="EC" id="2.6.1.9"/>
    </reaction>
</comment>
<keyword evidence="6 9" id="KW-0808">Transferase</keyword>
<protein>
    <recommendedName>
        <fullName evidence="9">Histidinol-phosphate aminotransferase</fullName>
        <ecNumber evidence="9">2.6.1.9</ecNumber>
    </recommendedName>
    <alternativeName>
        <fullName evidence="9">Imidazole acetol-phosphate transaminase</fullName>
    </alternativeName>
</protein>
<dbReference type="HAMAP" id="MF_01023">
    <property type="entry name" value="HisC_aminotrans_2"/>
    <property type="match status" value="1"/>
</dbReference>
<evidence type="ECO:0000256" key="2">
    <source>
        <dbReference type="ARBA" id="ARBA00005011"/>
    </source>
</evidence>
<dbReference type="CDD" id="cd00609">
    <property type="entry name" value="AAT_like"/>
    <property type="match status" value="1"/>
</dbReference>
<dbReference type="PANTHER" id="PTHR43643">
    <property type="entry name" value="HISTIDINOL-PHOSPHATE AMINOTRANSFERASE 2"/>
    <property type="match status" value="1"/>
</dbReference>
<evidence type="ECO:0000256" key="7">
    <source>
        <dbReference type="ARBA" id="ARBA00022898"/>
    </source>
</evidence>
<dbReference type="InterPro" id="IPR015421">
    <property type="entry name" value="PyrdxlP-dep_Trfase_major"/>
</dbReference>
<dbReference type="Proteomes" id="UP000315344">
    <property type="component" value="Unassembled WGS sequence"/>
</dbReference>
<organism evidence="11 12">
    <name type="scientific">Paracoccus denitrificans</name>
    <dbReference type="NCBI Taxonomy" id="266"/>
    <lineage>
        <taxon>Bacteria</taxon>
        <taxon>Pseudomonadati</taxon>
        <taxon>Pseudomonadota</taxon>
        <taxon>Alphaproteobacteria</taxon>
        <taxon>Rhodobacterales</taxon>
        <taxon>Paracoccaceae</taxon>
        <taxon>Paracoccus</taxon>
    </lineage>
</organism>
<comment type="pathway">
    <text evidence="2 9">Amino-acid biosynthesis; L-histidine biosynthesis; L-histidine from 5-phospho-alpha-D-ribose 1-diphosphate: step 7/9.</text>
</comment>
<evidence type="ECO:0000256" key="8">
    <source>
        <dbReference type="ARBA" id="ARBA00047481"/>
    </source>
</evidence>
<dbReference type="SUPFAM" id="SSF53383">
    <property type="entry name" value="PLP-dependent transferases"/>
    <property type="match status" value="1"/>
</dbReference>
<keyword evidence="5 9" id="KW-0032">Aminotransferase</keyword>
<name>A0A533IAF0_PARDE</name>
<proteinExistence type="inferred from homology"/>
<dbReference type="EC" id="2.6.1.9" evidence="9"/>
<comment type="caution">
    <text evidence="11">The sequence shown here is derived from an EMBL/GenBank/DDBJ whole genome shotgun (WGS) entry which is preliminary data.</text>
</comment>
<dbReference type="EMBL" id="VAFL01000001">
    <property type="protein sequence ID" value="TKW68509.1"/>
    <property type="molecule type" value="Genomic_DNA"/>
</dbReference>
<evidence type="ECO:0000256" key="9">
    <source>
        <dbReference type="HAMAP-Rule" id="MF_01023"/>
    </source>
</evidence>
<keyword evidence="9" id="KW-0368">Histidine biosynthesis</keyword>
<comment type="subunit">
    <text evidence="4 9">Homodimer.</text>
</comment>
<evidence type="ECO:0000256" key="4">
    <source>
        <dbReference type="ARBA" id="ARBA00011738"/>
    </source>
</evidence>
<evidence type="ECO:0000256" key="3">
    <source>
        <dbReference type="ARBA" id="ARBA00007970"/>
    </source>
</evidence>
<evidence type="ECO:0000313" key="11">
    <source>
        <dbReference type="EMBL" id="TKW68509.1"/>
    </source>
</evidence>
<dbReference type="InterPro" id="IPR015422">
    <property type="entry name" value="PyrdxlP-dep_Trfase_small"/>
</dbReference>
<dbReference type="NCBIfam" id="TIGR01141">
    <property type="entry name" value="hisC"/>
    <property type="match status" value="1"/>
</dbReference>
<gene>
    <name evidence="9" type="primary">hisC</name>
    <name evidence="11" type="ORF">DI616_00450</name>
</gene>
<feature type="domain" description="Aminotransferase class I/classII large" evidence="10">
    <location>
        <begin position="31"/>
        <end position="357"/>
    </location>
</feature>
<reference evidence="11 12" key="1">
    <citation type="journal article" date="2017" name="Nat. Commun.">
        <title>In situ click chemistry generation of cyclooxygenase-2 inhibitors.</title>
        <authorList>
            <person name="Bhardwaj A."/>
            <person name="Kaur J."/>
            <person name="Wuest M."/>
            <person name="Wuest F."/>
        </authorList>
    </citation>
    <scope>NUCLEOTIDE SEQUENCE [LARGE SCALE GENOMIC DNA]</scope>
    <source>
        <strain evidence="11">S2_012_000_R3_94</strain>
    </source>
</reference>
<evidence type="ECO:0000259" key="10">
    <source>
        <dbReference type="Pfam" id="PF00155"/>
    </source>
</evidence>
<dbReference type="InterPro" id="IPR004839">
    <property type="entry name" value="Aminotransferase_I/II_large"/>
</dbReference>
<dbReference type="GO" id="GO:0004400">
    <property type="term" value="F:histidinol-phosphate transaminase activity"/>
    <property type="evidence" value="ECO:0007669"/>
    <property type="project" value="UniProtKB-UniRule"/>
</dbReference>
<dbReference type="GO" id="GO:0000105">
    <property type="term" value="P:L-histidine biosynthetic process"/>
    <property type="evidence" value="ECO:0007669"/>
    <property type="project" value="UniProtKB-UniRule"/>
</dbReference>
<dbReference type="InterPro" id="IPR015424">
    <property type="entry name" value="PyrdxlP-dep_Trfase"/>
</dbReference>
<dbReference type="Pfam" id="PF00155">
    <property type="entry name" value="Aminotran_1_2"/>
    <property type="match status" value="1"/>
</dbReference>
<dbReference type="InterPro" id="IPR050106">
    <property type="entry name" value="HistidinolP_aminotransfase"/>
</dbReference>
<dbReference type="AlphaFoldDB" id="A0A533IAF0"/>